<accession>A0A328N981</accession>
<protein>
    <submittedName>
        <fullName evidence="1">Uncharacterized protein</fullName>
    </submittedName>
</protein>
<dbReference type="EMBL" id="PYAA01000017">
    <property type="protein sequence ID" value="RAO00782.1"/>
    <property type="molecule type" value="Genomic_DNA"/>
</dbReference>
<dbReference type="RefSeq" id="WP_112584327.1">
    <property type="nucleotide sequence ID" value="NZ_PYAA01000017.1"/>
</dbReference>
<reference evidence="1 2" key="1">
    <citation type="submission" date="2018-03" db="EMBL/GenBank/DDBJ databases">
        <title>Defining the species Micromonospora saelicesensis and Micromonospora noduli under the framework of genomics.</title>
        <authorList>
            <person name="Riesco R."/>
            <person name="Trujillo M.E."/>
        </authorList>
    </citation>
    <scope>NUCLEOTIDE SEQUENCE [LARGE SCALE GENOMIC DNA]</scope>
    <source>
        <strain evidence="1 2">LAH08</strain>
    </source>
</reference>
<dbReference type="AlphaFoldDB" id="A0A328N981"/>
<organism evidence="1 2">
    <name type="scientific">Micromonospora noduli</name>
    <dbReference type="NCBI Taxonomy" id="709876"/>
    <lineage>
        <taxon>Bacteria</taxon>
        <taxon>Bacillati</taxon>
        <taxon>Actinomycetota</taxon>
        <taxon>Actinomycetes</taxon>
        <taxon>Micromonosporales</taxon>
        <taxon>Micromonosporaceae</taxon>
        <taxon>Micromonospora</taxon>
    </lineage>
</organism>
<name>A0A328N981_9ACTN</name>
<dbReference type="Proteomes" id="UP000248966">
    <property type="component" value="Unassembled WGS sequence"/>
</dbReference>
<evidence type="ECO:0000313" key="2">
    <source>
        <dbReference type="Proteomes" id="UP000248966"/>
    </source>
</evidence>
<comment type="caution">
    <text evidence="1">The sequence shown here is derived from an EMBL/GenBank/DDBJ whole genome shotgun (WGS) entry which is preliminary data.</text>
</comment>
<gene>
    <name evidence="1" type="ORF">LAH08_03035</name>
</gene>
<proteinExistence type="predicted"/>
<sequence>MALTKEELIAAIEEAIGALRMVYTDAAREADLYEAALLAVATEAAEAAGGDCLITNDGVSAASSAVFRTQPGNLYAGNFTYVLASFPGGRQVEIHLGVYVAGKSGVLHECDVAVLDQEEAERSRVGSVHPRSRNLVAAVEAKHYSASPRLRVGREFIGLASEMGPGKCTLAFPAPGGSNIMPLLAKHPGECFDELIPGTPPADLMRGHITQKIKNWINRT</sequence>
<evidence type="ECO:0000313" key="1">
    <source>
        <dbReference type="EMBL" id="RAO00782.1"/>
    </source>
</evidence>